<feature type="region of interest" description="Disordered" evidence="1">
    <location>
        <begin position="564"/>
        <end position="592"/>
    </location>
</feature>
<feature type="region of interest" description="Disordered" evidence="1">
    <location>
        <begin position="161"/>
        <end position="217"/>
    </location>
</feature>
<feature type="compositionally biased region" description="Polar residues" evidence="1">
    <location>
        <begin position="350"/>
        <end position="364"/>
    </location>
</feature>
<feature type="compositionally biased region" description="Basic and acidic residues" evidence="1">
    <location>
        <begin position="330"/>
        <end position="349"/>
    </location>
</feature>
<evidence type="ECO:0000313" key="2">
    <source>
        <dbReference type="EMBL" id="TEB24615.1"/>
    </source>
</evidence>
<evidence type="ECO:0000256" key="1">
    <source>
        <dbReference type="SAM" id="MobiDB-lite"/>
    </source>
</evidence>
<organism evidence="2 3">
    <name type="scientific">Coprinellus micaceus</name>
    <name type="common">Glistening ink-cap mushroom</name>
    <name type="synonym">Coprinus micaceus</name>
    <dbReference type="NCBI Taxonomy" id="71717"/>
    <lineage>
        <taxon>Eukaryota</taxon>
        <taxon>Fungi</taxon>
        <taxon>Dikarya</taxon>
        <taxon>Basidiomycota</taxon>
        <taxon>Agaricomycotina</taxon>
        <taxon>Agaricomycetes</taxon>
        <taxon>Agaricomycetidae</taxon>
        <taxon>Agaricales</taxon>
        <taxon>Agaricineae</taxon>
        <taxon>Psathyrellaceae</taxon>
        <taxon>Coprinellus</taxon>
    </lineage>
</organism>
<gene>
    <name evidence="2" type="ORF">FA13DRAFT_1797159</name>
</gene>
<feature type="region of interest" description="Disordered" evidence="1">
    <location>
        <begin position="281"/>
        <end position="300"/>
    </location>
</feature>
<protein>
    <submittedName>
        <fullName evidence="2">Uncharacterized protein</fullName>
    </submittedName>
</protein>
<comment type="caution">
    <text evidence="2">The sequence shown here is derived from an EMBL/GenBank/DDBJ whole genome shotgun (WGS) entry which is preliminary data.</text>
</comment>
<evidence type="ECO:0000313" key="3">
    <source>
        <dbReference type="Proteomes" id="UP000298030"/>
    </source>
</evidence>
<accession>A0A4Y7SRY9</accession>
<dbReference type="EMBL" id="QPFP01000065">
    <property type="protein sequence ID" value="TEB24615.1"/>
    <property type="molecule type" value="Genomic_DNA"/>
</dbReference>
<dbReference type="Proteomes" id="UP000298030">
    <property type="component" value="Unassembled WGS sequence"/>
</dbReference>
<proteinExistence type="predicted"/>
<keyword evidence="3" id="KW-1185">Reference proteome</keyword>
<dbReference type="AlphaFoldDB" id="A0A4Y7SRY9"/>
<name>A0A4Y7SRY9_COPMI</name>
<feature type="region of interest" description="Disordered" evidence="1">
    <location>
        <begin position="313"/>
        <end position="375"/>
    </location>
</feature>
<reference evidence="2 3" key="1">
    <citation type="journal article" date="2019" name="Nat. Ecol. Evol.">
        <title>Megaphylogeny resolves global patterns of mushroom evolution.</title>
        <authorList>
            <person name="Varga T."/>
            <person name="Krizsan K."/>
            <person name="Foldi C."/>
            <person name="Dima B."/>
            <person name="Sanchez-Garcia M."/>
            <person name="Sanchez-Ramirez S."/>
            <person name="Szollosi G.J."/>
            <person name="Szarkandi J.G."/>
            <person name="Papp V."/>
            <person name="Albert L."/>
            <person name="Andreopoulos W."/>
            <person name="Angelini C."/>
            <person name="Antonin V."/>
            <person name="Barry K.W."/>
            <person name="Bougher N.L."/>
            <person name="Buchanan P."/>
            <person name="Buyck B."/>
            <person name="Bense V."/>
            <person name="Catcheside P."/>
            <person name="Chovatia M."/>
            <person name="Cooper J."/>
            <person name="Damon W."/>
            <person name="Desjardin D."/>
            <person name="Finy P."/>
            <person name="Geml J."/>
            <person name="Haridas S."/>
            <person name="Hughes K."/>
            <person name="Justo A."/>
            <person name="Karasinski D."/>
            <person name="Kautmanova I."/>
            <person name="Kiss B."/>
            <person name="Kocsube S."/>
            <person name="Kotiranta H."/>
            <person name="LaButti K.M."/>
            <person name="Lechner B.E."/>
            <person name="Liimatainen K."/>
            <person name="Lipzen A."/>
            <person name="Lukacs Z."/>
            <person name="Mihaltcheva S."/>
            <person name="Morgado L.N."/>
            <person name="Niskanen T."/>
            <person name="Noordeloos M.E."/>
            <person name="Ohm R.A."/>
            <person name="Ortiz-Santana B."/>
            <person name="Ovrebo C."/>
            <person name="Racz N."/>
            <person name="Riley R."/>
            <person name="Savchenko A."/>
            <person name="Shiryaev A."/>
            <person name="Soop K."/>
            <person name="Spirin V."/>
            <person name="Szebenyi C."/>
            <person name="Tomsovsky M."/>
            <person name="Tulloss R.E."/>
            <person name="Uehling J."/>
            <person name="Grigoriev I.V."/>
            <person name="Vagvolgyi C."/>
            <person name="Papp T."/>
            <person name="Martin F.M."/>
            <person name="Miettinen O."/>
            <person name="Hibbett D.S."/>
            <person name="Nagy L.G."/>
        </authorList>
    </citation>
    <scope>NUCLEOTIDE SEQUENCE [LARGE SCALE GENOMIC DNA]</scope>
    <source>
        <strain evidence="2 3">FP101781</strain>
    </source>
</reference>
<feature type="compositionally biased region" description="Basic and acidic residues" evidence="1">
    <location>
        <begin position="164"/>
        <end position="186"/>
    </location>
</feature>
<feature type="region of interest" description="Disordered" evidence="1">
    <location>
        <begin position="448"/>
        <end position="476"/>
    </location>
</feature>
<sequence length="701" mass="76336">MDTISFREVAGHTYQTFTIGRQEVLLSTIDSSAYPFEVRRRYNAYDDVLSLDAGVAQVMAPEEECGKEIVETPAGQGDEFFDCAIWETQESTTPSPHSDIANTNIDSSTCGGEADEDWSYWLSTSFHLEPEDATPARTHPASTDATNHLNPDVAHVTVASLPSDSEHSVDAHKDISRPSKRARFEGEPDASTPCATDTNDSSPRKGRLSRQSSRTGINLAVRVNESSGSTATAPVPTELVIAYVEQYVTRNPQRGVVPSGVPIELHNEMHNVWSVYCSQTKPTLTPESPNPSTSSGSQFELGTFEDPVEALQTRESAMREADPSNSGIWDGHESKGHSSHTDNTTKHETPQSGDLDSATTNRDNNGAHHPSPTTFSQALYTSSQASQSPATGVQLPKGYDDLSHYKKHAFWWTQETTINFSSPSSSSSGQFAVGSAFTFGGNTLAAGPSSTFAQPTPPAGSTGSPTKPQEKHLFPLLGSSPQVHNVVATDKDLMKTLDKYTSHPENKRGLPIYINRIHTTVDRRKQLSKGLYDYRLMKRIEEGHMNDTFIKKMFLLNNPALAGQASSSTGATTSPPTSTTTTTTTTASTSNSAAAQSKIKMHICGWETGPLKKCSAFVPLDNKALQLHFEIFHEDTRAWSEEDTGTCKWGPCRRRMLGKSLVKHIKAHHMGDKAKSRVCNVKECVAVSKGNEKCDTHKAQA</sequence>